<reference evidence="1" key="2">
    <citation type="journal article" date="2015" name="Data Brief">
        <title>Shoot transcriptome of the giant reed, Arundo donax.</title>
        <authorList>
            <person name="Barrero R.A."/>
            <person name="Guerrero F.D."/>
            <person name="Moolhuijzen P."/>
            <person name="Goolsby J.A."/>
            <person name="Tidwell J."/>
            <person name="Bellgard S.E."/>
            <person name="Bellgard M.I."/>
        </authorList>
    </citation>
    <scope>NUCLEOTIDE SEQUENCE</scope>
    <source>
        <tissue evidence="1">Shoot tissue taken approximately 20 cm above the soil surface</tissue>
    </source>
</reference>
<name>A0A0A9D739_ARUDO</name>
<sequence>MACCNTEIFVYYPCFDCPRPSASPSSHGVAWYSTGEVVVAHASVMGIHKNCHSGFSSVLAAVRGAYLDDTRLNFFCHFAAISFA</sequence>
<evidence type="ECO:0000313" key="1">
    <source>
        <dbReference type="EMBL" id="JAD82508.1"/>
    </source>
</evidence>
<reference evidence="1" key="1">
    <citation type="submission" date="2014-09" db="EMBL/GenBank/DDBJ databases">
        <authorList>
            <person name="Magalhaes I.L.F."/>
            <person name="Oliveira U."/>
            <person name="Santos F.R."/>
            <person name="Vidigal T.H.D.A."/>
            <person name="Brescovit A.D."/>
            <person name="Santos A.J."/>
        </authorList>
    </citation>
    <scope>NUCLEOTIDE SEQUENCE</scope>
    <source>
        <tissue evidence="1">Shoot tissue taken approximately 20 cm above the soil surface</tissue>
    </source>
</reference>
<accession>A0A0A9D739</accession>
<organism evidence="1">
    <name type="scientific">Arundo donax</name>
    <name type="common">Giant reed</name>
    <name type="synonym">Donax arundinaceus</name>
    <dbReference type="NCBI Taxonomy" id="35708"/>
    <lineage>
        <taxon>Eukaryota</taxon>
        <taxon>Viridiplantae</taxon>
        <taxon>Streptophyta</taxon>
        <taxon>Embryophyta</taxon>
        <taxon>Tracheophyta</taxon>
        <taxon>Spermatophyta</taxon>
        <taxon>Magnoliopsida</taxon>
        <taxon>Liliopsida</taxon>
        <taxon>Poales</taxon>
        <taxon>Poaceae</taxon>
        <taxon>PACMAD clade</taxon>
        <taxon>Arundinoideae</taxon>
        <taxon>Arundineae</taxon>
        <taxon>Arundo</taxon>
    </lineage>
</organism>
<dbReference type="EMBL" id="GBRH01215387">
    <property type="protein sequence ID" value="JAD82508.1"/>
    <property type="molecule type" value="Transcribed_RNA"/>
</dbReference>
<dbReference type="AlphaFoldDB" id="A0A0A9D739"/>
<proteinExistence type="predicted"/>
<protein>
    <submittedName>
        <fullName evidence="1">Uncharacterized protein</fullName>
    </submittedName>
</protein>